<dbReference type="EMBL" id="CP004120">
    <property type="protein sequence ID" value="AGT45134.1"/>
    <property type="molecule type" value="Genomic_DNA"/>
</dbReference>
<dbReference type="SUPFAM" id="SSF53474">
    <property type="entry name" value="alpha/beta-Hydrolases"/>
    <property type="match status" value="1"/>
</dbReference>
<dbReference type="AlphaFoldDB" id="S6A985"/>
<dbReference type="GeneID" id="301091083"/>
<dbReference type="HOGENOM" id="CLU_012494_13_4_12"/>
<keyword evidence="4" id="KW-1185">Reference proteome</keyword>
<keyword evidence="1" id="KW-0378">Hydrolase</keyword>
<dbReference type="KEGG" id="tped:TPE_2662"/>
<proteinExistence type="predicted"/>
<evidence type="ECO:0000259" key="2">
    <source>
        <dbReference type="Pfam" id="PF07859"/>
    </source>
</evidence>
<dbReference type="PANTHER" id="PTHR48081:SF8">
    <property type="entry name" value="ALPHA_BETA HYDROLASE FOLD-3 DOMAIN-CONTAINING PROTEIN-RELATED"/>
    <property type="match status" value="1"/>
</dbReference>
<evidence type="ECO:0000256" key="1">
    <source>
        <dbReference type="ARBA" id="ARBA00022801"/>
    </source>
</evidence>
<evidence type="ECO:0000313" key="3">
    <source>
        <dbReference type="EMBL" id="AGT45134.1"/>
    </source>
</evidence>
<dbReference type="Pfam" id="PF07859">
    <property type="entry name" value="Abhydrolase_3"/>
    <property type="match status" value="1"/>
</dbReference>
<dbReference type="STRING" id="1291379.TPE_2662"/>
<sequence>MMKNKKKWCLCILLTLIFILAVLVGYIKFIEHRSLSSWVIEKAFWFMGTKKLSVQIAEAGLTELQRLQKPDKTESPSKLLGMPVTETEIGGMQIFIWNDFYNQNQKIILYIHGGSYINHAVNQHYTAVTTIAKAAGAKVIFPVYPLAPKTTYKTVYRQLNELYKEILKTSSAEKITVIGDSAGGGLALGFALYLRDTQQTQPARLVLFSPWVDVTMTHPEIKNYESTDPMLYGPYLALAGEAWAGGKENIKEPYVSPAYGNFNGIAPIIMFTGTHDILYPDILKFHSLLKMQGAEHSIVIAEKMNHAYALYPIPEAKQVQYDIAALIKTQ</sequence>
<dbReference type="PATRIC" id="fig|1291379.3.peg.2635"/>
<dbReference type="Gene3D" id="3.40.50.1820">
    <property type="entry name" value="alpha/beta hydrolase"/>
    <property type="match status" value="1"/>
</dbReference>
<dbReference type="PANTHER" id="PTHR48081">
    <property type="entry name" value="AB HYDROLASE SUPERFAMILY PROTEIN C4A8.06C"/>
    <property type="match status" value="1"/>
</dbReference>
<name>S6A985_9SPIR</name>
<feature type="domain" description="Alpha/beta hydrolase fold-3" evidence="2">
    <location>
        <begin position="108"/>
        <end position="309"/>
    </location>
</feature>
<dbReference type="InterPro" id="IPR013094">
    <property type="entry name" value="AB_hydrolase_3"/>
</dbReference>
<accession>S6A985</accession>
<dbReference type="Proteomes" id="UP000015620">
    <property type="component" value="Chromosome"/>
</dbReference>
<dbReference type="GO" id="GO:0016787">
    <property type="term" value="F:hydrolase activity"/>
    <property type="evidence" value="ECO:0007669"/>
    <property type="project" value="UniProtKB-KW"/>
</dbReference>
<protein>
    <submittedName>
        <fullName evidence="3">Esterase</fullName>
    </submittedName>
</protein>
<evidence type="ECO:0000313" key="4">
    <source>
        <dbReference type="Proteomes" id="UP000015620"/>
    </source>
</evidence>
<dbReference type="RefSeq" id="WP_020966430.1">
    <property type="nucleotide sequence ID" value="NC_022097.1"/>
</dbReference>
<dbReference type="OrthoDB" id="9815425at2"/>
<reference evidence="3 4" key="1">
    <citation type="journal article" date="2013" name="PLoS ONE">
        <title>Genome-Wide Relatedness of Treponema pedis, from Gingiva and Necrotic Skin Lesions of Pigs, with the Human Oral Pathogen Treponema denticola.</title>
        <authorList>
            <person name="Svartstrom O."/>
            <person name="Mushtaq M."/>
            <person name="Pringle M."/>
            <person name="Segerman B."/>
        </authorList>
    </citation>
    <scope>NUCLEOTIDE SEQUENCE [LARGE SCALE GENOMIC DNA]</scope>
    <source>
        <strain evidence="3">T A4</strain>
    </source>
</reference>
<organism evidence="3 4">
    <name type="scientific">Treponema pedis str. T A4</name>
    <dbReference type="NCBI Taxonomy" id="1291379"/>
    <lineage>
        <taxon>Bacteria</taxon>
        <taxon>Pseudomonadati</taxon>
        <taxon>Spirochaetota</taxon>
        <taxon>Spirochaetia</taxon>
        <taxon>Spirochaetales</taxon>
        <taxon>Treponemataceae</taxon>
        <taxon>Treponema</taxon>
    </lineage>
</organism>
<gene>
    <name evidence="3" type="primary">copY</name>
    <name evidence="3" type="ORF">TPE_2662</name>
</gene>
<dbReference type="InterPro" id="IPR029058">
    <property type="entry name" value="AB_hydrolase_fold"/>
</dbReference>
<dbReference type="InterPro" id="IPR050300">
    <property type="entry name" value="GDXG_lipolytic_enzyme"/>
</dbReference>